<feature type="region of interest" description="Disordered" evidence="1">
    <location>
        <begin position="46"/>
        <end position="67"/>
    </location>
</feature>
<evidence type="ECO:0000256" key="1">
    <source>
        <dbReference type="SAM" id="MobiDB-lite"/>
    </source>
</evidence>
<evidence type="ECO:0000313" key="3">
    <source>
        <dbReference type="Proteomes" id="UP000286931"/>
    </source>
</evidence>
<gene>
    <name evidence="2" type="ORF">EHYA_03716</name>
</gene>
<dbReference type="EMBL" id="BIFH01000019">
    <property type="protein sequence ID" value="GCD96032.1"/>
    <property type="molecule type" value="Genomic_DNA"/>
</dbReference>
<accession>A0A401YN38</accession>
<sequence length="67" mass="7046">MGDLVVWMSAGPEPGAILNVSARPETATVDYDHIVTYHGNAVVDVGPGAYDPDREAPEPTLAHAPYA</sequence>
<dbReference type="AlphaFoldDB" id="A0A401YN38"/>
<comment type="caution">
    <text evidence="2">The sequence shown here is derived from an EMBL/GenBank/DDBJ whole genome shotgun (WGS) entry which is preliminary data.</text>
</comment>
<dbReference type="RefSeq" id="WP_126638115.1">
    <property type="nucleotide sequence ID" value="NZ_BIFH01000019.1"/>
</dbReference>
<keyword evidence="3" id="KW-1185">Reference proteome</keyword>
<protein>
    <submittedName>
        <fullName evidence="2">Uncharacterized protein</fullName>
    </submittedName>
</protein>
<name>A0A401YN38_9ACTN</name>
<organism evidence="2 3">
    <name type="scientific">Embleya hyalina</name>
    <dbReference type="NCBI Taxonomy" id="516124"/>
    <lineage>
        <taxon>Bacteria</taxon>
        <taxon>Bacillati</taxon>
        <taxon>Actinomycetota</taxon>
        <taxon>Actinomycetes</taxon>
        <taxon>Kitasatosporales</taxon>
        <taxon>Streptomycetaceae</taxon>
        <taxon>Embleya</taxon>
    </lineage>
</organism>
<evidence type="ECO:0000313" key="2">
    <source>
        <dbReference type="EMBL" id="GCD96032.1"/>
    </source>
</evidence>
<proteinExistence type="predicted"/>
<reference evidence="2 3" key="1">
    <citation type="submission" date="2018-12" db="EMBL/GenBank/DDBJ databases">
        <title>Draft genome sequence of Embleya hyalina NBRC 13850T.</title>
        <authorList>
            <person name="Komaki H."/>
            <person name="Hosoyama A."/>
            <person name="Kimura A."/>
            <person name="Ichikawa N."/>
            <person name="Tamura T."/>
        </authorList>
    </citation>
    <scope>NUCLEOTIDE SEQUENCE [LARGE SCALE GENOMIC DNA]</scope>
    <source>
        <strain evidence="2 3">NBRC 13850</strain>
    </source>
</reference>
<dbReference type="Proteomes" id="UP000286931">
    <property type="component" value="Unassembled WGS sequence"/>
</dbReference>